<accession>A0A6J5PCY5</accession>
<sequence>MIKTQHCPNCEATKQEVERLNALITATADHWMALQFKHPIQWEGAIDSAMAAACAEIEKHEAFRQEVSFALKTFKDGNMHTMHDYLLEPFIIPAPKPDPLVEAYNEALPSTAACHGQETVEHICDKLRAALDARGYEIREKNDD</sequence>
<organism evidence="2">
    <name type="scientific">uncultured Caudovirales phage</name>
    <dbReference type="NCBI Taxonomy" id="2100421"/>
    <lineage>
        <taxon>Viruses</taxon>
        <taxon>Duplodnaviria</taxon>
        <taxon>Heunggongvirae</taxon>
        <taxon>Uroviricota</taxon>
        <taxon>Caudoviricetes</taxon>
        <taxon>Peduoviridae</taxon>
        <taxon>Maltschvirus</taxon>
        <taxon>Maltschvirus maltsch</taxon>
    </lineage>
</organism>
<evidence type="ECO:0000313" key="2">
    <source>
        <dbReference type="EMBL" id="CAB4167766.1"/>
    </source>
</evidence>
<reference evidence="2" key="1">
    <citation type="submission" date="2020-04" db="EMBL/GenBank/DDBJ databases">
        <authorList>
            <person name="Chiriac C."/>
            <person name="Salcher M."/>
            <person name="Ghai R."/>
            <person name="Kavagutti S V."/>
        </authorList>
    </citation>
    <scope>NUCLEOTIDE SEQUENCE</scope>
</reference>
<gene>
    <name evidence="1" type="ORF">UFOVP714_11</name>
    <name evidence="2" type="ORF">UFOVP864_49</name>
</gene>
<evidence type="ECO:0000313" key="1">
    <source>
        <dbReference type="EMBL" id="CAB4158451.1"/>
    </source>
</evidence>
<dbReference type="EMBL" id="LR796674">
    <property type="protein sequence ID" value="CAB4158451.1"/>
    <property type="molecule type" value="Genomic_DNA"/>
</dbReference>
<protein>
    <submittedName>
        <fullName evidence="2">Uncharacterized protein</fullName>
    </submittedName>
</protein>
<proteinExistence type="predicted"/>
<name>A0A6J5PCY5_9CAUD</name>
<dbReference type="EMBL" id="LR796814">
    <property type="protein sequence ID" value="CAB4167766.1"/>
    <property type="molecule type" value="Genomic_DNA"/>
</dbReference>